<gene>
    <name evidence="2" type="ORF">QOZ98_001327</name>
</gene>
<keyword evidence="1" id="KW-0812">Transmembrane</keyword>
<reference evidence="2 3" key="1">
    <citation type="submission" date="2023-07" db="EMBL/GenBank/DDBJ databases">
        <title>Genomic Encyclopedia of Type Strains, Phase IV (KMG-IV): sequencing the most valuable type-strain genomes for metagenomic binning, comparative biology and taxonomic classification.</title>
        <authorList>
            <person name="Goeker M."/>
        </authorList>
    </citation>
    <scope>NUCLEOTIDE SEQUENCE [LARGE SCALE GENOMIC DNA]</scope>
    <source>
        <strain evidence="2 3">DSM 16419</strain>
    </source>
</reference>
<evidence type="ECO:0000313" key="3">
    <source>
        <dbReference type="Proteomes" id="UP001241988"/>
    </source>
</evidence>
<accession>A0ABU0GT24</accession>
<feature type="transmembrane region" description="Helical" evidence="1">
    <location>
        <begin position="70"/>
        <end position="92"/>
    </location>
</feature>
<keyword evidence="1" id="KW-1133">Transmembrane helix</keyword>
<evidence type="ECO:0000313" key="2">
    <source>
        <dbReference type="EMBL" id="MDQ0428501.1"/>
    </source>
</evidence>
<sequence length="133" mass="15708">MDNFTWLLIIVGTILLIVMANRYFTWWAKSLAVIYYGTLTFLFIGMTRSINEKYSGIIPVPEAYWDENSQWAYTASHLFLLPFIRILFYLYYRWFTNAQSLTAIILITISLLPAAALVFFFYFIIDFGYGYRP</sequence>
<dbReference type="EMBL" id="JAUSWB010000003">
    <property type="protein sequence ID" value="MDQ0428501.1"/>
    <property type="molecule type" value="Genomic_DNA"/>
</dbReference>
<evidence type="ECO:0000256" key="1">
    <source>
        <dbReference type="SAM" id="Phobius"/>
    </source>
</evidence>
<dbReference type="RefSeq" id="WP_308786677.1">
    <property type="nucleotide sequence ID" value="NZ_JAUSWB010000003.1"/>
</dbReference>
<organism evidence="2 3">
    <name type="scientific">Planomicrobium stackebrandtii</name>
    <dbReference type="NCBI Taxonomy" id="253160"/>
    <lineage>
        <taxon>Bacteria</taxon>
        <taxon>Bacillati</taxon>
        <taxon>Bacillota</taxon>
        <taxon>Bacilli</taxon>
        <taxon>Bacillales</taxon>
        <taxon>Caryophanaceae</taxon>
        <taxon>Planomicrobium</taxon>
    </lineage>
</organism>
<name>A0ABU0GT24_9BACL</name>
<keyword evidence="1" id="KW-0472">Membrane</keyword>
<feature type="transmembrane region" description="Helical" evidence="1">
    <location>
        <begin position="104"/>
        <end position="125"/>
    </location>
</feature>
<feature type="transmembrane region" description="Helical" evidence="1">
    <location>
        <begin position="31"/>
        <end position="50"/>
    </location>
</feature>
<feature type="transmembrane region" description="Helical" evidence="1">
    <location>
        <begin position="6"/>
        <end position="24"/>
    </location>
</feature>
<comment type="caution">
    <text evidence="2">The sequence shown here is derived from an EMBL/GenBank/DDBJ whole genome shotgun (WGS) entry which is preliminary data.</text>
</comment>
<proteinExistence type="predicted"/>
<dbReference type="Proteomes" id="UP001241988">
    <property type="component" value="Unassembled WGS sequence"/>
</dbReference>
<protein>
    <submittedName>
        <fullName evidence="2">Uncharacterized protein</fullName>
    </submittedName>
</protein>
<keyword evidence="3" id="KW-1185">Reference proteome</keyword>